<protein>
    <recommendedName>
        <fullName evidence="4 7">Flagellar hook-associated protein 1</fullName>
        <shortName evidence="7">HAP1</shortName>
    </recommendedName>
</protein>
<keyword evidence="6 7" id="KW-0975">Bacterial flagellum</keyword>
<evidence type="ECO:0000256" key="2">
    <source>
        <dbReference type="ARBA" id="ARBA00004613"/>
    </source>
</evidence>
<comment type="similarity">
    <text evidence="3 7">Belongs to the flagella basal body rod proteins family.</text>
</comment>
<evidence type="ECO:0000256" key="4">
    <source>
        <dbReference type="ARBA" id="ARBA00016244"/>
    </source>
</evidence>
<name>A0A939LPG5_9CELL</name>
<keyword evidence="12" id="KW-1185">Reference proteome</keyword>
<dbReference type="InterPro" id="IPR002371">
    <property type="entry name" value="FlgK"/>
</dbReference>
<keyword evidence="11" id="KW-0966">Cell projection</keyword>
<dbReference type="InterPro" id="IPR053927">
    <property type="entry name" value="FlgK_helical"/>
</dbReference>
<evidence type="ECO:0000259" key="9">
    <source>
        <dbReference type="Pfam" id="PF06429"/>
    </source>
</evidence>
<dbReference type="PANTHER" id="PTHR30033:SF1">
    <property type="entry name" value="FLAGELLAR HOOK-ASSOCIATED PROTEIN 1"/>
    <property type="match status" value="1"/>
</dbReference>
<dbReference type="GO" id="GO:0044780">
    <property type="term" value="P:bacterial-type flagellum assembly"/>
    <property type="evidence" value="ECO:0007669"/>
    <property type="project" value="InterPro"/>
</dbReference>
<evidence type="ECO:0000256" key="1">
    <source>
        <dbReference type="ARBA" id="ARBA00004365"/>
    </source>
</evidence>
<dbReference type="InterPro" id="IPR010930">
    <property type="entry name" value="Flg_bb/hook_C_dom"/>
</dbReference>
<evidence type="ECO:0000313" key="12">
    <source>
        <dbReference type="Proteomes" id="UP000664209"/>
    </source>
</evidence>
<dbReference type="GO" id="GO:0005576">
    <property type="term" value="C:extracellular region"/>
    <property type="evidence" value="ECO:0007669"/>
    <property type="project" value="UniProtKB-SubCell"/>
</dbReference>
<evidence type="ECO:0000313" key="11">
    <source>
        <dbReference type="EMBL" id="MBO1751248.1"/>
    </source>
</evidence>
<accession>A0A939LPG5</accession>
<dbReference type="SUPFAM" id="SSF64518">
    <property type="entry name" value="Phase 1 flagellin"/>
    <property type="match status" value="1"/>
</dbReference>
<evidence type="ECO:0000259" key="8">
    <source>
        <dbReference type="Pfam" id="PF00460"/>
    </source>
</evidence>
<gene>
    <name evidence="7 11" type="primary">flgK</name>
    <name evidence="11" type="ORF">J4G33_05475</name>
</gene>
<dbReference type="GO" id="GO:0009424">
    <property type="term" value="C:bacterial-type flagellum hook"/>
    <property type="evidence" value="ECO:0007669"/>
    <property type="project" value="UniProtKB-UniRule"/>
</dbReference>
<keyword evidence="5 7" id="KW-0964">Secreted</keyword>
<dbReference type="InterPro" id="IPR001444">
    <property type="entry name" value="Flag_bb_rod_N"/>
</dbReference>
<dbReference type="EMBL" id="JAGEMK010000002">
    <property type="protein sequence ID" value="MBO1751248.1"/>
    <property type="molecule type" value="Genomic_DNA"/>
</dbReference>
<dbReference type="NCBIfam" id="TIGR02492">
    <property type="entry name" value="flgK_ends"/>
    <property type="match status" value="1"/>
</dbReference>
<feature type="domain" description="Flagellar basal body rod protein N-terminal" evidence="8">
    <location>
        <begin position="8"/>
        <end position="36"/>
    </location>
</feature>
<comment type="caution">
    <text evidence="11">The sequence shown here is derived from an EMBL/GenBank/DDBJ whole genome shotgun (WGS) entry which is preliminary data.</text>
</comment>
<dbReference type="GO" id="GO:0005198">
    <property type="term" value="F:structural molecule activity"/>
    <property type="evidence" value="ECO:0007669"/>
    <property type="project" value="UniProtKB-UniRule"/>
</dbReference>
<sequence>MSFSGLSMALSSMIAQRQALEVTGQNIANANTKGYTRQRADMLSIEALSAPSMHSAGLSAGNGVKVSGITRIGDIFLDARVRSETSGSSFQAAQAKALNRLQSTLTEPSDTSVAAQLAKFWAGWQDVANSPDDAAARNVLIGQANALVGQITTGYRATETQWSQMRTEASTLVTEVNTTAQAVAHLNEQIRSITVSGGSANELADQRDLLITKLSGLVGAEARHREDGTVDVMVAGNALVRGISAKPVALEGSVLMEEATVTPPTGDQVRLVWANSPDVPLNPQGGTLASHLVNLAPGGLLASAANSWNELATTLGTMVNAQHATGVDVAGNPGGAVFAFAPGAAAAGMSVAITNADQIAAGSPGQGAFDGSAADAMSQLANLPGGPDAFWRAFVVDIGVKTQAADQRATVTAAARATAENLQLSTTSVDLDEESINMLAYQRAYEGAARVLTTIDEMLDVLINRTGRVGR</sequence>
<evidence type="ECO:0000256" key="6">
    <source>
        <dbReference type="ARBA" id="ARBA00023143"/>
    </source>
</evidence>
<reference evidence="11" key="1">
    <citation type="submission" date="2021-03" db="EMBL/GenBank/DDBJ databases">
        <title>Actinotalea soli sp. nov., isolated from soil.</title>
        <authorList>
            <person name="Ping W."/>
            <person name="Zhang J."/>
        </authorList>
    </citation>
    <scope>NUCLEOTIDE SEQUENCE</scope>
    <source>
        <strain evidence="11">BY-33</strain>
    </source>
</reference>
<comment type="subcellular location">
    <subcellularLocation>
        <location evidence="1 7">Bacterial flagellum</location>
    </subcellularLocation>
    <subcellularLocation>
        <location evidence="2 7">Secreted</location>
    </subcellularLocation>
</comment>
<dbReference type="AlphaFoldDB" id="A0A939LPG5"/>
<dbReference type="RefSeq" id="WP_208054921.1">
    <property type="nucleotide sequence ID" value="NZ_JAGEMK010000002.1"/>
</dbReference>
<dbReference type="Pfam" id="PF22638">
    <property type="entry name" value="FlgK_D1"/>
    <property type="match status" value="1"/>
</dbReference>
<organism evidence="11 12">
    <name type="scientific">Actinotalea soli</name>
    <dbReference type="NCBI Taxonomy" id="2819234"/>
    <lineage>
        <taxon>Bacteria</taxon>
        <taxon>Bacillati</taxon>
        <taxon>Actinomycetota</taxon>
        <taxon>Actinomycetes</taxon>
        <taxon>Micrococcales</taxon>
        <taxon>Cellulomonadaceae</taxon>
        <taxon>Actinotalea</taxon>
    </lineage>
</organism>
<keyword evidence="11" id="KW-0969">Cilium</keyword>
<keyword evidence="11" id="KW-0282">Flagellum</keyword>
<feature type="domain" description="Flagellar basal-body/hook protein C-terminal" evidence="9">
    <location>
        <begin position="425"/>
        <end position="464"/>
    </location>
</feature>
<dbReference type="PRINTS" id="PR01005">
    <property type="entry name" value="FLGHOOKAP1"/>
</dbReference>
<evidence type="ECO:0000256" key="5">
    <source>
        <dbReference type="ARBA" id="ARBA00022525"/>
    </source>
</evidence>
<feature type="domain" description="Flagellar hook-associated protein FlgK helical" evidence="10">
    <location>
        <begin position="98"/>
        <end position="338"/>
    </location>
</feature>
<dbReference type="Proteomes" id="UP000664209">
    <property type="component" value="Unassembled WGS sequence"/>
</dbReference>
<proteinExistence type="inferred from homology"/>
<dbReference type="Pfam" id="PF00460">
    <property type="entry name" value="Flg_bb_rod"/>
    <property type="match status" value="1"/>
</dbReference>
<evidence type="ECO:0000256" key="7">
    <source>
        <dbReference type="RuleBase" id="RU362065"/>
    </source>
</evidence>
<evidence type="ECO:0000259" key="10">
    <source>
        <dbReference type="Pfam" id="PF22638"/>
    </source>
</evidence>
<evidence type="ECO:0000256" key="3">
    <source>
        <dbReference type="ARBA" id="ARBA00009677"/>
    </source>
</evidence>
<dbReference type="PANTHER" id="PTHR30033">
    <property type="entry name" value="FLAGELLAR HOOK-ASSOCIATED PROTEIN 1"/>
    <property type="match status" value="1"/>
</dbReference>
<dbReference type="Pfam" id="PF06429">
    <property type="entry name" value="Flg_bbr_C"/>
    <property type="match status" value="1"/>
</dbReference>